<accession>A0A8T2N5U8</accession>
<dbReference type="Proteomes" id="UP000824540">
    <property type="component" value="Unassembled WGS sequence"/>
</dbReference>
<evidence type="ECO:0000313" key="2">
    <source>
        <dbReference type="EMBL" id="KAG9334790.1"/>
    </source>
</evidence>
<feature type="compositionally biased region" description="Polar residues" evidence="1">
    <location>
        <begin position="130"/>
        <end position="141"/>
    </location>
</feature>
<evidence type="ECO:0000313" key="3">
    <source>
        <dbReference type="Proteomes" id="UP000824540"/>
    </source>
</evidence>
<dbReference type="AlphaFoldDB" id="A0A8T2N5U8"/>
<keyword evidence="3" id="KW-1185">Reference proteome</keyword>
<reference evidence="2" key="1">
    <citation type="thesis" date="2021" institute="BYU ScholarsArchive" country="Provo, UT, USA">
        <title>Applications of and Algorithms for Genome Assembly and Genomic Analyses with an Emphasis on Marine Teleosts.</title>
        <authorList>
            <person name="Pickett B.D."/>
        </authorList>
    </citation>
    <scope>NUCLEOTIDE SEQUENCE</scope>
    <source>
        <strain evidence="2">HI-2016</strain>
    </source>
</reference>
<dbReference type="EMBL" id="JAFBMS010000139">
    <property type="protein sequence ID" value="KAG9334790.1"/>
    <property type="molecule type" value="Genomic_DNA"/>
</dbReference>
<name>A0A8T2N5U8_9TELE</name>
<comment type="caution">
    <text evidence="2">The sequence shown here is derived from an EMBL/GenBank/DDBJ whole genome shotgun (WGS) entry which is preliminary data.</text>
</comment>
<feature type="region of interest" description="Disordered" evidence="1">
    <location>
        <begin position="1"/>
        <end position="20"/>
    </location>
</feature>
<proteinExistence type="predicted"/>
<feature type="compositionally biased region" description="Basic and acidic residues" evidence="1">
    <location>
        <begin position="39"/>
        <end position="53"/>
    </location>
</feature>
<feature type="region of interest" description="Disordered" evidence="1">
    <location>
        <begin position="39"/>
        <end position="87"/>
    </location>
</feature>
<sequence length="366" mass="39694">MQTEAALQPLSVKHSASSRVSAHATLDEAAYLRLRLPEPHVPRDTEGYNHEQEGSQAAPNGPVRKLGERSGGPSLMEETRQPLARQNVVSRVSPCTANPAGPSLSSSSTSPSLLALRGFAELLTQPFSLSLGNTRDSQSHWPGSPAAHNGQRGKRNSPLRTAAVTVRAGGYETSSAFYFQTLTDQGTIPRRSGQPLCRCSVASATVDTPVSVRSVLRPQLVPSRMSVSSRSPTIMVLAGSKPYWLATHSNMNRLGFPTTWALRWAAVSTAFRRQPVPVAEDVAVKQQNSNCCNLNNCAEMLIKADNNSSHVRVQSNVDPVDLSPSNWIGTNAYLINSNTFKLLFHRIAADKIHFAFHFGHGLEVHC</sequence>
<feature type="region of interest" description="Disordered" evidence="1">
    <location>
        <begin position="130"/>
        <end position="158"/>
    </location>
</feature>
<evidence type="ECO:0000256" key="1">
    <source>
        <dbReference type="SAM" id="MobiDB-lite"/>
    </source>
</evidence>
<organism evidence="2 3">
    <name type="scientific">Albula glossodonta</name>
    <name type="common">roundjaw bonefish</name>
    <dbReference type="NCBI Taxonomy" id="121402"/>
    <lineage>
        <taxon>Eukaryota</taxon>
        <taxon>Metazoa</taxon>
        <taxon>Chordata</taxon>
        <taxon>Craniata</taxon>
        <taxon>Vertebrata</taxon>
        <taxon>Euteleostomi</taxon>
        <taxon>Actinopterygii</taxon>
        <taxon>Neopterygii</taxon>
        <taxon>Teleostei</taxon>
        <taxon>Albuliformes</taxon>
        <taxon>Albulidae</taxon>
        <taxon>Albula</taxon>
    </lineage>
</organism>
<gene>
    <name evidence="2" type="ORF">JZ751_006539</name>
</gene>
<protein>
    <submittedName>
        <fullName evidence="2">Uncharacterized protein</fullName>
    </submittedName>
</protein>